<dbReference type="SUPFAM" id="SSF54928">
    <property type="entry name" value="RNA-binding domain, RBD"/>
    <property type="match status" value="1"/>
</dbReference>
<dbReference type="EMBL" id="GBEZ01014355">
    <property type="protein sequence ID" value="JAC71711.1"/>
    <property type="molecule type" value="Transcribed_RNA"/>
</dbReference>
<evidence type="ECO:0000313" key="3">
    <source>
        <dbReference type="EMBL" id="JAC71711.1"/>
    </source>
</evidence>
<evidence type="ECO:0000256" key="1">
    <source>
        <dbReference type="ARBA" id="ARBA00022884"/>
    </source>
</evidence>
<dbReference type="InterPro" id="IPR034454">
    <property type="entry name" value="MEI2-like_RRM3"/>
</dbReference>
<proteinExistence type="predicted"/>
<protein>
    <submittedName>
        <fullName evidence="3">Protein mei2-like 2-like</fullName>
    </submittedName>
</protein>
<gene>
    <name evidence="3" type="ORF">TSPGSL018_1295</name>
</gene>
<keyword evidence="1" id="KW-0694">RNA-binding</keyword>
<dbReference type="InterPro" id="IPR007201">
    <property type="entry name" value="Mei2-like_Rrm_C"/>
</dbReference>
<dbReference type="CDD" id="cd12531">
    <property type="entry name" value="RRM3_MEI2_like"/>
    <property type="match status" value="1"/>
</dbReference>
<dbReference type="Pfam" id="PF04059">
    <property type="entry name" value="RRM_2"/>
    <property type="match status" value="1"/>
</dbReference>
<name>A0A061RME9_9CHLO</name>
<dbReference type="PANTHER" id="PTHR23189">
    <property type="entry name" value="RNA RECOGNITION MOTIF-CONTAINING"/>
    <property type="match status" value="1"/>
</dbReference>
<sequence length="121" mass="14224">MIKNIPNKYTQKMLLATIDEQFQGHYDFFYLPIDFKNKCNMGYAFINMFAPKYILPFVERFDSKKWDRFNSEKVACITYARIQGKAALISHFQNSSLMHERVAGEVSGWRICKVAHGARTW</sequence>
<feature type="domain" description="Mei2-like C-terminal RNA recognition motif" evidence="2">
    <location>
        <begin position="1"/>
        <end position="93"/>
    </location>
</feature>
<dbReference type="AlphaFoldDB" id="A0A061RME9"/>
<organism evidence="3">
    <name type="scientific">Tetraselmis sp. GSL018</name>
    <dbReference type="NCBI Taxonomy" id="582737"/>
    <lineage>
        <taxon>Eukaryota</taxon>
        <taxon>Viridiplantae</taxon>
        <taxon>Chlorophyta</taxon>
        <taxon>core chlorophytes</taxon>
        <taxon>Chlorodendrophyceae</taxon>
        <taxon>Chlorodendrales</taxon>
        <taxon>Chlorodendraceae</taxon>
        <taxon>Tetraselmis</taxon>
    </lineage>
</organism>
<evidence type="ECO:0000259" key="2">
    <source>
        <dbReference type="Pfam" id="PF04059"/>
    </source>
</evidence>
<dbReference type="InterPro" id="IPR035979">
    <property type="entry name" value="RBD_domain_sf"/>
</dbReference>
<reference evidence="3" key="1">
    <citation type="submission" date="2014-05" db="EMBL/GenBank/DDBJ databases">
        <title>The transcriptome of the halophilic microalga Tetraselmis sp. GSL018 isolated from the Great Salt Lake, Utah.</title>
        <authorList>
            <person name="Jinkerson R.E."/>
            <person name="D'Adamo S."/>
            <person name="Posewitz M.C."/>
        </authorList>
    </citation>
    <scope>NUCLEOTIDE SEQUENCE</scope>
    <source>
        <strain evidence="3">GSL018</strain>
    </source>
</reference>
<accession>A0A061RME9</accession>
<dbReference type="GO" id="GO:0003723">
    <property type="term" value="F:RNA binding"/>
    <property type="evidence" value="ECO:0007669"/>
    <property type="project" value="UniProtKB-KW"/>
</dbReference>